<feature type="binding site" evidence="11">
    <location>
        <begin position="211"/>
        <end position="213"/>
    </location>
    <ligand>
        <name>S-adenosyl-L-methionine</name>
        <dbReference type="ChEBI" id="CHEBI:59789"/>
    </ligand>
</feature>
<dbReference type="GO" id="GO:0051539">
    <property type="term" value="F:4 iron, 4 sulfur cluster binding"/>
    <property type="evidence" value="ECO:0007669"/>
    <property type="project" value="UniProtKB-UniRule"/>
</dbReference>
<evidence type="ECO:0000256" key="6">
    <source>
        <dbReference type="ARBA" id="ARBA00022679"/>
    </source>
</evidence>
<dbReference type="GO" id="GO:0030488">
    <property type="term" value="P:tRNA methylation"/>
    <property type="evidence" value="ECO:0007669"/>
    <property type="project" value="UniProtKB-UniRule"/>
</dbReference>
<dbReference type="GO" id="GO:0019843">
    <property type="term" value="F:rRNA binding"/>
    <property type="evidence" value="ECO:0007669"/>
    <property type="project" value="UniProtKB-UniRule"/>
</dbReference>
<dbReference type="GO" id="GO:0070040">
    <property type="term" value="F:rRNA (adenine(2503)-C2-)-methyltransferase activity"/>
    <property type="evidence" value="ECO:0007669"/>
    <property type="project" value="UniProtKB-UniRule"/>
</dbReference>
<keyword evidence="10 11" id="KW-0411">Iron-sulfur</keyword>
<dbReference type="GO" id="GO:0000049">
    <property type="term" value="F:tRNA binding"/>
    <property type="evidence" value="ECO:0007669"/>
    <property type="project" value="UniProtKB-UniRule"/>
</dbReference>
<dbReference type="PROSITE" id="PS51918">
    <property type="entry name" value="RADICAL_SAM"/>
    <property type="match status" value="1"/>
</dbReference>
<gene>
    <name evidence="11 13" type="primary">rlmN</name>
    <name evidence="13" type="ORF">COX81_03805</name>
</gene>
<dbReference type="InterPro" id="IPR007197">
    <property type="entry name" value="rSAM"/>
</dbReference>
<dbReference type="SFLD" id="SFLDF00275">
    <property type="entry name" value="adenosine_C2_methyltransferase"/>
    <property type="match status" value="1"/>
</dbReference>
<protein>
    <recommendedName>
        <fullName evidence="11">Probable dual-specificity RNA methyltransferase RlmN</fullName>
        <ecNumber evidence="11">2.1.1.192</ecNumber>
    </recommendedName>
    <alternativeName>
        <fullName evidence="11">23S rRNA (adenine(2503)-C(2))-methyltransferase</fullName>
    </alternativeName>
    <alternativeName>
        <fullName evidence="11">23S rRNA m2A2503 methyltransferase</fullName>
    </alternativeName>
    <alternativeName>
        <fullName evidence="11">Ribosomal RNA large subunit methyltransferase N</fullName>
    </alternativeName>
    <alternativeName>
        <fullName evidence="11">tRNA (adenine(37)-C(2))-methyltransferase</fullName>
    </alternativeName>
    <alternativeName>
        <fullName evidence="11">tRNA m2A37 methyltransferase</fullName>
    </alternativeName>
</protein>
<dbReference type="PANTHER" id="PTHR30544">
    <property type="entry name" value="23S RRNA METHYLTRANSFERASE"/>
    <property type="match status" value="1"/>
</dbReference>
<feature type="active site" description="Proton acceptor" evidence="11">
    <location>
        <position position="81"/>
    </location>
</feature>
<accession>A0A2M7V6N4</accession>
<keyword evidence="4 11" id="KW-0698">rRNA processing</keyword>
<comment type="catalytic activity">
    <reaction evidence="11">
        <text>adenosine(2503) in 23S rRNA + 2 reduced [2Fe-2S]-[ferredoxin] + 2 S-adenosyl-L-methionine = 2-methyladenosine(2503) in 23S rRNA + 5'-deoxyadenosine + L-methionine + 2 oxidized [2Fe-2S]-[ferredoxin] + S-adenosyl-L-homocysteine</text>
        <dbReference type="Rhea" id="RHEA:42916"/>
        <dbReference type="Rhea" id="RHEA-COMP:10000"/>
        <dbReference type="Rhea" id="RHEA-COMP:10001"/>
        <dbReference type="Rhea" id="RHEA-COMP:10152"/>
        <dbReference type="Rhea" id="RHEA-COMP:10282"/>
        <dbReference type="ChEBI" id="CHEBI:17319"/>
        <dbReference type="ChEBI" id="CHEBI:33737"/>
        <dbReference type="ChEBI" id="CHEBI:33738"/>
        <dbReference type="ChEBI" id="CHEBI:57844"/>
        <dbReference type="ChEBI" id="CHEBI:57856"/>
        <dbReference type="ChEBI" id="CHEBI:59789"/>
        <dbReference type="ChEBI" id="CHEBI:74411"/>
        <dbReference type="ChEBI" id="CHEBI:74497"/>
        <dbReference type="EC" id="2.1.1.192"/>
    </reaction>
</comment>
<dbReference type="GO" id="GO:0002935">
    <property type="term" value="F:tRNA (adenine(37)-C2)-methyltransferase activity"/>
    <property type="evidence" value="ECO:0007669"/>
    <property type="project" value="UniProtKB-UniRule"/>
</dbReference>
<proteinExistence type="inferred from homology"/>
<dbReference type="InterPro" id="IPR013785">
    <property type="entry name" value="Aldolase_TIM"/>
</dbReference>
<keyword evidence="5 11" id="KW-0489">Methyltransferase</keyword>
<comment type="catalytic activity">
    <reaction evidence="11">
        <text>adenosine(37) in tRNA + 2 reduced [2Fe-2S]-[ferredoxin] + 2 S-adenosyl-L-methionine = 2-methyladenosine(37) in tRNA + 5'-deoxyadenosine + L-methionine + 2 oxidized [2Fe-2S]-[ferredoxin] + S-adenosyl-L-homocysteine</text>
        <dbReference type="Rhea" id="RHEA:43332"/>
        <dbReference type="Rhea" id="RHEA-COMP:10000"/>
        <dbReference type="Rhea" id="RHEA-COMP:10001"/>
        <dbReference type="Rhea" id="RHEA-COMP:10162"/>
        <dbReference type="Rhea" id="RHEA-COMP:10485"/>
        <dbReference type="ChEBI" id="CHEBI:17319"/>
        <dbReference type="ChEBI" id="CHEBI:33737"/>
        <dbReference type="ChEBI" id="CHEBI:33738"/>
        <dbReference type="ChEBI" id="CHEBI:57844"/>
        <dbReference type="ChEBI" id="CHEBI:57856"/>
        <dbReference type="ChEBI" id="CHEBI:59789"/>
        <dbReference type="ChEBI" id="CHEBI:74411"/>
        <dbReference type="ChEBI" id="CHEBI:74497"/>
        <dbReference type="EC" id="2.1.1.192"/>
    </reaction>
</comment>
<evidence type="ECO:0000313" key="14">
    <source>
        <dbReference type="Proteomes" id="UP000228568"/>
    </source>
</evidence>
<feature type="domain" description="Radical SAM core" evidence="12">
    <location>
        <begin position="88"/>
        <end position="323"/>
    </location>
</feature>
<keyword evidence="11" id="KW-1015">Disulfide bond</keyword>
<evidence type="ECO:0000256" key="5">
    <source>
        <dbReference type="ARBA" id="ARBA00022603"/>
    </source>
</evidence>
<dbReference type="EC" id="2.1.1.192" evidence="11"/>
<dbReference type="HAMAP" id="MF_01849">
    <property type="entry name" value="RNA_methyltr_RlmN"/>
    <property type="match status" value="1"/>
</dbReference>
<dbReference type="InterPro" id="IPR040072">
    <property type="entry name" value="Methyltransferase_A"/>
</dbReference>
<keyword evidence="8 11" id="KW-0479">Metal-binding</keyword>
<dbReference type="NCBIfam" id="TIGR00048">
    <property type="entry name" value="rRNA_mod_RlmN"/>
    <property type="match status" value="1"/>
</dbReference>
<evidence type="ECO:0000256" key="4">
    <source>
        <dbReference type="ARBA" id="ARBA00022552"/>
    </source>
</evidence>
<dbReference type="GO" id="GO:0070475">
    <property type="term" value="P:rRNA base methylation"/>
    <property type="evidence" value="ECO:0007669"/>
    <property type="project" value="UniProtKB-UniRule"/>
</dbReference>
<organism evidence="13 14">
    <name type="scientific">Candidatus Magasanikbacteria bacterium CG_4_10_14_0_2_um_filter_37_12</name>
    <dbReference type="NCBI Taxonomy" id="1974637"/>
    <lineage>
        <taxon>Bacteria</taxon>
        <taxon>Candidatus Magasanikiibacteriota</taxon>
    </lineage>
</organism>
<dbReference type="CDD" id="cd01335">
    <property type="entry name" value="Radical_SAM"/>
    <property type="match status" value="1"/>
</dbReference>
<feature type="binding site" evidence="11">
    <location>
        <position position="188"/>
    </location>
    <ligand>
        <name>S-adenosyl-L-methionine</name>
        <dbReference type="ChEBI" id="CHEBI:59789"/>
    </ligand>
</feature>
<comment type="caution">
    <text evidence="11">Lacks conserved residue(s) required for the propagation of feature annotation.</text>
</comment>
<keyword evidence="7 11" id="KW-0949">S-adenosyl-L-methionine</keyword>
<feature type="active site" description="S-methylcysteine intermediate" evidence="11">
    <location>
        <position position="328"/>
    </location>
</feature>
<evidence type="ECO:0000259" key="12">
    <source>
        <dbReference type="PROSITE" id="PS51918"/>
    </source>
</evidence>
<feature type="binding site" evidence="11">
    <location>
        <position position="102"/>
    </location>
    <ligand>
        <name>[4Fe-4S] cluster</name>
        <dbReference type="ChEBI" id="CHEBI:49883"/>
        <note>4Fe-4S-S-AdoMet</note>
    </ligand>
</feature>
<keyword evidence="2 11" id="KW-0004">4Fe-4S</keyword>
<comment type="caution">
    <text evidence="13">The sequence shown here is derived from an EMBL/GenBank/DDBJ whole genome shotgun (WGS) entry which is preliminary data.</text>
</comment>
<evidence type="ECO:0000256" key="7">
    <source>
        <dbReference type="ARBA" id="ARBA00022691"/>
    </source>
</evidence>
<evidence type="ECO:0000256" key="2">
    <source>
        <dbReference type="ARBA" id="ARBA00022485"/>
    </source>
</evidence>
<name>A0A2M7V6N4_9BACT</name>
<dbReference type="PANTHER" id="PTHR30544:SF5">
    <property type="entry name" value="RADICAL SAM CORE DOMAIN-CONTAINING PROTEIN"/>
    <property type="match status" value="1"/>
</dbReference>
<dbReference type="Gene3D" id="3.20.20.70">
    <property type="entry name" value="Aldolase class I"/>
    <property type="match status" value="1"/>
</dbReference>
<comment type="cofactor">
    <cofactor evidence="11">
        <name>[4Fe-4S] cluster</name>
        <dbReference type="ChEBI" id="CHEBI:49883"/>
    </cofactor>
    <text evidence="11">Binds 1 [4Fe-4S] cluster. The cluster is coordinated with 3 cysteines and an exchangeable S-adenosyl-L-methionine.</text>
</comment>
<feature type="binding site" evidence="11">
    <location>
        <position position="109"/>
    </location>
    <ligand>
        <name>[4Fe-4S] cluster</name>
        <dbReference type="ChEBI" id="CHEBI:49883"/>
        <note>4Fe-4S-S-AdoMet</note>
    </ligand>
</feature>
<evidence type="ECO:0000256" key="1">
    <source>
        <dbReference type="ARBA" id="ARBA00004496"/>
    </source>
</evidence>
<evidence type="ECO:0000256" key="9">
    <source>
        <dbReference type="ARBA" id="ARBA00023004"/>
    </source>
</evidence>
<dbReference type="Proteomes" id="UP000228568">
    <property type="component" value="Unassembled WGS sequence"/>
</dbReference>
<dbReference type="AlphaFoldDB" id="A0A2M7V6N4"/>
<feature type="binding site" evidence="11">
    <location>
        <begin position="156"/>
        <end position="157"/>
    </location>
    <ligand>
        <name>S-adenosyl-L-methionine</name>
        <dbReference type="ChEBI" id="CHEBI:59789"/>
    </ligand>
</feature>
<evidence type="ECO:0000313" key="13">
    <source>
        <dbReference type="EMBL" id="PIZ94331.1"/>
    </source>
</evidence>
<dbReference type="SUPFAM" id="SSF102114">
    <property type="entry name" value="Radical SAM enzymes"/>
    <property type="match status" value="1"/>
</dbReference>
<dbReference type="EMBL" id="PFPK01000046">
    <property type="protein sequence ID" value="PIZ94331.1"/>
    <property type="molecule type" value="Genomic_DNA"/>
</dbReference>
<comment type="function">
    <text evidence="11">Specifically methylates position 2 of adenine 2503 in 23S rRNA and position 2 of adenine 37 in tRNAs.</text>
</comment>
<dbReference type="GO" id="GO:0005737">
    <property type="term" value="C:cytoplasm"/>
    <property type="evidence" value="ECO:0007669"/>
    <property type="project" value="UniProtKB-SubCell"/>
</dbReference>
<dbReference type="SFLD" id="SFLDG01062">
    <property type="entry name" value="methyltransferase_(Class_A)"/>
    <property type="match status" value="1"/>
</dbReference>
<keyword evidence="9 11" id="KW-0408">Iron</keyword>
<dbReference type="Gene3D" id="1.10.150.530">
    <property type="match status" value="1"/>
</dbReference>
<dbReference type="InterPro" id="IPR027492">
    <property type="entry name" value="RNA_MTrfase_RlmN"/>
</dbReference>
<evidence type="ECO:0000256" key="3">
    <source>
        <dbReference type="ARBA" id="ARBA00022490"/>
    </source>
</evidence>
<feature type="binding site" evidence="11">
    <location>
        <position position="106"/>
    </location>
    <ligand>
        <name>[4Fe-4S] cluster</name>
        <dbReference type="ChEBI" id="CHEBI:49883"/>
        <note>4Fe-4S-S-AdoMet</note>
    </ligand>
</feature>
<dbReference type="FunFam" id="3.20.20.70:FF:000014">
    <property type="entry name" value="Probable dual-specificity RNA methyltransferase RlmN"/>
    <property type="match status" value="1"/>
</dbReference>
<sequence>MNLDNLKIILANEPKFRFKQAYKAIFVDLISDWNDNTTLPLTLRESLNSECQLKIKAKISGSKNTDTVKALICLDDLSVIETVLLKHRDGRATVCVSSQVGCPMRCSFCATGKLGYKRNLEVTEIVEQVLFWQRYLNNDTGKRPVRVTNVVFMGMGEPFLNYNNVMESIRTLNNKERFNIGARHISVSTCGLVPQINKFTKEKMQVNLAISLHAPNDKLRSELMPVNTKYSLDELMSAIRNYVDEKSRQVMFEYLMIDGVNDSEYHAKQLAKLINRPLYMVNLIRYNPTGKFRSSTPVAIKKFMNILMRAGVRVTQRQTFGTDINAACGQLVGEKNN</sequence>
<dbReference type="PIRSF" id="PIRSF006004">
    <property type="entry name" value="CHP00048"/>
    <property type="match status" value="1"/>
</dbReference>
<feature type="binding site" evidence="11">
    <location>
        <position position="287"/>
    </location>
    <ligand>
        <name>S-adenosyl-L-methionine</name>
        <dbReference type="ChEBI" id="CHEBI:59789"/>
    </ligand>
</feature>
<keyword evidence="3 11" id="KW-0963">Cytoplasm</keyword>
<comment type="miscellaneous">
    <text evidence="11">Reaction proceeds by a ping-pong mechanism involving intermediate methylation of a conserved cysteine residue.</text>
</comment>
<dbReference type="Pfam" id="PF04055">
    <property type="entry name" value="Radical_SAM"/>
    <property type="match status" value="1"/>
</dbReference>
<dbReference type="InterPro" id="IPR058240">
    <property type="entry name" value="rSAM_sf"/>
</dbReference>
<comment type="subcellular location">
    <subcellularLocation>
        <location evidence="1 11">Cytoplasm</location>
    </subcellularLocation>
</comment>
<evidence type="ECO:0000256" key="10">
    <source>
        <dbReference type="ARBA" id="ARBA00023014"/>
    </source>
</evidence>
<dbReference type="SFLD" id="SFLDS00029">
    <property type="entry name" value="Radical_SAM"/>
    <property type="match status" value="1"/>
</dbReference>
<dbReference type="GO" id="GO:0046872">
    <property type="term" value="F:metal ion binding"/>
    <property type="evidence" value="ECO:0007669"/>
    <property type="project" value="UniProtKB-KW"/>
</dbReference>
<reference evidence="14" key="1">
    <citation type="submission" date="2017-09" db="EMBL/GenBank/DDBJ databases">
        <title>Depth-based differentiation of microbial function through sediment-hosted aquifers and enrichment of novel symbionts in the deep terrestrial subsurface.</title>
        <authorList>
            <person name="Probst A.J."/>
            <person name="Ladd B."/>
            <person name="Jarett J.K."/>
            <person name="Geller-Mcgrath D.E."/>
            <person name="Sieber C.M.K."/>
            <person name="Emerson J.B."/>
            <person name="Anantharaman K."/>
            <person name="Thomas B.C."/>
            <person name="Malmstrom R."/>
            <person name="Stieglmeier M."/>
            <person name="Klingl A."/>
            <person name="Woyke T."/>
            <person name="Ryan C.M."/>
            <person name="Banfield J.F."/>
        </authorList>
    </citation>
    <scope>NUCLEOTIDE SEQUENCE [LARGE SCALE GENOMIC DNA]</scope>
</reference>
<keyword evidence="11" id="KW-0819">tRNA processing</keyword>
<evidence type="ECO:0000256" key="11">
    <source>
        <dbReference type="HAMAP-Rule" id="MF_01849"/>
    </source>
</evidence>
<evidence type="ECO:0000256" key="8">
    <source>
        <dbReference type="ARBA" id="ARBA00022723"/>
    </source>
</evidence>
<dbReference type="InterPro" id="IPR004383">
    <property type="entry name" value="rRNA_lsu_MTrfase_RlmN/Cfr"/>
</dbReference>
<comment type="similarity">
    <text evidence="11">Belongs to the radical SAM superfamily. RlmN family.</text>
</comment>
<keyword evidence="6 11" id="KW-0808">Transferase</keyword>